<dbReference type="HOGENOM" id="CLU_048619_0_0_1"/>
<dbReference type="Proteomes" id="UP000054217">
    <property type="component" value="Unassembled WGS sequence"/>
</dbReference>
<evidence type="ECO:0000313" key="2">
    <source>
        <dbReference type="EMBL" id="KIO07227.1"/>
    </source>
</evidence>
<dbReference type="OrthoDB" id="3363286at2759"/>
<reference evidence="3" key="2">
    <citation type="submission" date="2015-01" db="EMBL/GenBank/DDBJ databases">
        <title>Evolutionary Origins and Diversification of the Mycorrhizal Mutualists.</title>
        <authorList>
            <consortium name="DOE Joint Genome Institute"/>
            <consortium name="Mycorrhizal Genomics Consortium"/>
            <person name="Kohler A."/>
            <person name="Kuo A."/>
            <person name="Nagy L.G."/>
            <person name="Floudas D."/>
            <person name="Copeland A."/>
            <person name="Barry K.W."/>
            <person name="Cichocki N."/>
            <person name="Veneault-Fourrey C."/>
            <person name="LaButti K."/>
            <person name="Lindquist E.A."/>
            <person name="Lipzen A."/>
            <person name="Lundell T."/>
            <person name="Morin E."/>
            <person name="Murat C."/>
            <person name="Riley R."/>
            <person name="Ohm R."/>
            <person name="Sun H."/>
            <person name="Tunlid A."/>
            <person name="Henrissat B."/>
            <person name="Grigoriev I.V."/>
            <person name="Hibbett D.S."/>
            <person name="Martin F."/>
        </authorList>
    </citation>
    <scope>NUCLEOTIDE SEQUENCE [LARGE SCALE GENOMIC DNA]</scope>
    <source>
        <strain evidence="3">Marx 270</strain>
    </source>
</reference>
<feature type="region of interest" description="Disordered" evidence="1">
    <location>
        <begin position="373"/>
        <end position="394"/>
    </location>
</feature>
<dbReference type="AlphaFoldDB" id="A0A0C3KC64"/>
<reference evidence="2 3" key="1">
    <citation type="submission" date="2014-04" db="EMBL/GenBank/DDBJ databases">
        <authorList>
            <consortium name="DOE Joint Genome Institute"/>
            <person name="Kuo A."/>
            <person name="Kohler A."/>
            <person name="Costa M.D."/>
            <person name="Nagy L.G."/>
            <person name="Floudas D."/>
            <person name="Copeland A."/>
            <person name="Barry K.W."/>
            <person name="Cichocki N."/>
            <person name="Veneault-Fourrey C."/>
            <person name="LaButti K."/>
            <person name="Lindquist E.A."/>
            <person name="Lipzen A."/>
            <person name="Lundell T."/>
            <person name="Morin E."/>
            <person name="Murat C."/>
            <person name="Sun H."/>
            <person name="Tunlid A."/>
            <person name="Henrissat B."/>
            <person name="Grigoriev I.V."/>
            <person name="Hibbett D.S."/>
            <person name="Martin F."/>
            <person name="Nordberg H.P."/>
            <person name="Cantor M.N."/>
            <person name="Hua S.X."/>
        </authorList>
    </citation>
    <scope>NUCLEOTIDE SEQUENCE [LARGE SCALE GENOMIC DNA]</scope>
    <source>
        <strain evidence="2 3">Marx 270</strain>
    </source>
</reference>
<keyword evidence="3" id="KW-1185">Reference proteome</keyword>
<accession>A0A0C3KC64</accession>
<evidence type="ECO:0000256" key="1">
    <source>
        <dbReference type="SAM" id="MobiDB-lite"/>
    </source>
</evidence>
<name>A0A0C3KC64_PISTI</name>
<dbReference type="EMBL" id="KN831961">
    <property type="protein sequence ID" value="KIO07227.1"/>
    <property type="molecule type" value="Genomic_DNA"/>
</dbReference>
<dbReference type="STRING" id="870435.A0A0C3KC64"/>
<gene>
    <name evidence="2" type="ORF">M404DRAFT_998638</name>
</gene>
<dbReference type="InParanoid" id="A0A0C3KC64"/>
<sequence>MPRLLPRLIKKFKETPLGEPRPRHLDKRVHVPSRKKGSFQPIPERPSYSVAGRVQSILLDDQSPVTNSRAYIRHKGLSPRVLIPPVKAAGDNAESHVPREMTAQEREWWSSPYLRMLSSPIRWCTISRRHKPSDFLIRLTPLQLPVPRGAKSLQVWMPDGLEHPKFRGRKGQLAMYLTCWKDIFSPENFSRIAPPRAAPKGIFHKLLATQISHLLRLRIIQELQLLEERLLRRSRRDDQEATILRRLTRAEFKELRETGELPHRDAVAVVVAPPVNRDRITKNKPAASIEPEVPSDDQVAPSASDFHRKVQLPLSTLHKAQCHLPEKEEHPFSSLVPTAQVPLYNGLTMFPSAPQRAMLHKALCKVLNAERHSRLGQSSTSSDGNRRKESTPGCERGSHAFLLISNERTVKRADSAALAIALWRLRMWEGDAYQGLVYSGGWEVDGEWRMNYLQEKL</sequence>
<protein>
    <submittedName>
        <fullName evidence="2">Uncharacterized protein</fullName>
    </submittedName>
</protein>
<organism evidence="2 3">
    <name type="scientific">Pisolithus tinctorius Marx 270</name>
    <dbReference type="NCBI Taxonomy" id="870435"/>
    <lineage>
        <taxon>Eukaryota</taxon>
        <taxon>Fungi</taxon>
        <taxon>Dikarya</taxon>
        <taxon>Basidiomycota</taxon>
        <taxon>Agaricomycotina</taxon>
        <taxon>Agaricomycetes</taxon>
        <taxon>Agaricomycetidae</taxon>
        <taxon>Boletales</taxon>
        <taxon>Sclerodermatineae</taxon>
        <taxon>Pisolithaceae</taxon>
        <taxon>Pisolithus</taxon>
    </lineage>
</organism>
<proteinExistence type="predicted"/>
<evidence type="ECO:0000313" key="3">
    <source>
        <dbReference type="Proteomes" id="UP000054217"/>
    </source>
</evidence>